<name>A0ABV7F1U9_9BURK</name>
<keyword evidence="2" id="KW-1185">Reference proteome</keyword>
<dbReference type="RefSeq" id="WP_390323411.1">
    <property type="nucleotide sequence ID" value="NZ_JBHRTP010000040.1"/>
</dbReference>
<comment type="caution">
    <text evidence="1">The sequence shown here is derived from an EMBL/GenBank/DDBJ whole genome shotgun (WGS) entry which is preliminary data.</text>
</comment>
<dbReference type="EMBL" id="JBHRTP010000040">
    <property type="protein sequence ID" value="MFC3109044.1"/>
    <property type="molecule type" value="Genomic_DNA"/>
</dbReference>
<reference evidence="2" key="1">
    <citation type="journal article" date="2019" name="Int. J. Syst. Evol. Microbiol.">
        <title>The Global Catalogue of Microorganisms (GCM) 10K type strain sequencing project: providing services to taxonomists for standard genome sequencing and annotation.</title>
        <authorList>
            <consortium name="The Broad Institute Genomics Platform"/>
            <consortium name="The Broad Institute Genome Sequencing Center for Infectious Disease"/>
            <person name="Wu L."/>
            <person name="Ma J."/>
        </authorList>
    </citation>
    <scope>NUCLEOTIDE SEQUENCE [LARGE SCALE GENOMIC DNA]</scope>
    <source>
        <strain evidence="2">KCTC 42986</strain>
    </source>
</reference>
<sequence>MFDIGALAAHKGLVRVGFELECWKNNYGNNSSKVTSASQRTPFVVTDGHF</sequence>
<evidence type="ECO:0000313" key="1">
    <source>
        <dbReference type="EMBL" id="MFC3109044.1"/>
    </source>
</evidence>
<protein>
    <submittedName>
        <fullName evidence="1">Uncharacterized protein</fullName>
    </submittedName>
</protein>
<proteinExistence type="predicted"/>
<dbReference type="Proteomes" id="UP001595530">
    <property type="component" value="Unassembled WGS sequence"/>
</dbReference>
<evidence type="ECO:0000313" key="2">
    <source>
        <dbReference type="Proteomes" id="UP001595530"/>
    </source>
</evidence>
<organism evidence="1 2">
    <name type="scientific">Undibacterium arcticum</name>
    <dbReference type="NCBI Taxonomy" id="1762892"/>
    <lineage>
        <taxon>Bacteria</taxon>
        <taxon>Pseudomonadati</taxon>
        <taxon>Pseudomonadota</taxon>
        <taxon>Betaproteobacteria</taxon>
        <taxon>Burkholderiales</taxon>
        <taxon>Oxalobacteraceae</taxon>
        <taxon>Undibacterium</taxon>
    </lineage>
</organism>
<gene>
    <name evidence="1" type="ORF">ACFOFO_13930</name>
</gene>
<accession>A0ABV7F1U9</accession>